<evidence type="ECO:0000256" key="1">
    <source>
        <dbReference type="ARBA" id="ARBA00011900"/>
    </source>
</evidence>
<evidence type="ECO:0000259" key="6">
    <source>
        <dbReference type="Pfam" id="PF07669"/>
    </source>
</evidence>
<keyword evidence="4" id="KW-0949">S-adenosyl-L-methionine</keyword>
<evidence type="ECO:0000313" key="8">
    <source>
        <dbReference type="Proteomes" id="UP000562045"/>
    </source>
</evidence>
<dbReference type="GO" id="GO:0006304">
    <property type="term" value="P:DNA modification"/>
    <property type="evidence" value="ECO:0007669"/>
    <property type="project" value="InterPro"/>
</dbReference>
<accession>A0A7Y9ZN46</accession>
<dbReference type="InterPro" id="IPR011639">
    <property type="entry name" value="MethylTrfase_TaqI-like_dom"/>
</dbReference>
<dbReference type="PROSITE" id="PS00092">
    <property type="entry name" value="N6_MTASE"/>
    <property type="match status" value="1"/>
</dbReference>
<dbReference type="InterPro" id="IPR047939">
    <property type="entry name" value="BREX_1_PglX"/>
</dbReference>
<dbReference type="GO" id="GO:0003676">
    <property type="term" value="F:nucleic acid binding"/>
    <property type="evidence" value="ECO:0007669"/>
    <property type="project" value="InterPro"/>
</dbReference>
<dbReference type="Gene3D" id="3.40.50.150">
    <property type="entry name" value="Vaccinia Virus protein VP39"/>
    <property type="match status" value="1"/>
</dbReference>
<dbReference type="PANTHER" id="PTHR33841:SF1">
    <property type="entry name" value="DNA METHYLTRANSFERASE A"/>
    <property type="match status" value="1"/>
</dbReference>
<dbReference type="NCBIfam" id="NF033452">
    <property type="entry name" value="BREX_1_MTaseX"/>
    <property type="match status" value="1"/>
</dbReference>
<dbReference type="RefSeq" id="WP_179652937.1">
    <property type="nucleotide sequence ID" value="NZ_JACBZM010000002.1"/>
</dbReference>
<reference evidence="7 8" key="1">
    <citation type="submission" date="2020-07" db="EMBL/GenBank/DDBJ databases">
        <title>Sequencing the genomes of 1000 actinobacteria strains.</title>
        <authorList>
            <person name="Klenk H.-P."/>
        </authorList>
    </citation>
    <scope>NUCLEOTIDE SEQUENCE [LARGE SCALE GENOMIC DNA]</scope>
    <source>
        <strain evidence="7 8">DSM 15131</strain>
    </source>
</reference>
<dbReference type="EC" id="2.1.1.72" evidence="1"/>
<organism evidence="7 8">
    <name type="scientific">Nocardioides aromaticivorans</name>
    <dbReference type="NCBI Taxonomy" id="200618"/>
    <lineage>
        <taxon>Bacteria</taxon>
        <taxon>Bacillati</taxon>
        <taxon>Actinomycetota</taxon>
        <taxon>Actinomycetes</taxon>
        <taxon>Propionibacteriales</taxon>
        <taxon>Nocardioidaceae</taxon>
        <taxon>Nocardioides</taxon>
    </lineage>
</organism>
<dbReference type="Pfam" id="PF07669">
    <property type="entry name" value="Eco57I"/>
    <property type="match status" value="1"/>
</dbReference>
<evidence type="ECO:0000256" key="2">
    <source>
        <dbReference type="ARBA" id="ARBA00022603"/>
    </source>
</evidence>
<sequence length="1159" mass="129136">METAPLKNFATWARTALIREVTARLAAVLAPGSSERVEQAKTVAALERAVTASGGGDKGRAAVADKVAYTWFNRIVALRFMDANGYTGIGIVSPQAGIEVGQPEILSEAKRGVVDTEVSSESTRTVVAGLLDGTRGSADPQGEAYALLLADYCRYWNKAMPFMFERQGDYTELLIPANLLADDSVLNRAVMVLTKDVCKDVEVIGWLYQFYISERKDEVFAGFKKNMKAGADQIPAATQLFTPHWIVRYLVENTLGRLWMLNRPSSDLVSQMDYYVAPVDEETDFLKIAKPEELRVIDPACGSGHMLTYAFDLLYAIYEEEGYGPAEIPGLILAHNLHGTEIDPRAGALAAFALTMKARAKQRTFFTKLVEPNICIIEPISFGPDELDFLVTKNGSRHEEALFWNQFAEADTRGSLTRPDPALADRLERHLEELEHGGDMLRADSIEWARRVVKQAKYLASRYSAVVANPPYMGSNNISDGLSSWLAENYPLSKFDLMTAFMERAAALTSRGGYWGMINLPSWMFLTSFEGLRRSLLRTQSIESLLHLGRGIFGSDFGSVAFVSRNTPHVQGHHGVYRRLFEEHVDVRSVETIRRLFLQSDRGSYRADQQAFLEVPGAPIAYWLSEAFLATFENLPPLSKVATPKQGLATANDARFLRYWYEVASSNRGVGLPSRAEAASSGCTWFPFNKGGAFRRWYGNIEHVVNWERDGHEIRTTTGENGRVRARPQNLDYYFQPAVTWSNVSSGAPAFRAVDPGVIFGHVGQSLFGSERARLASLGILNSAVAAKALEVLAPTIHYEVGSIAKVPIDIGLAESLEPLVARLVEIAQEDWNSQETAMGFEAPGWIVRRGQGSLRHLVAGELDAWVSLTEEMQRTESELNEVVAKAYGLGGEVSSTVSINRVSLINNPWFRFDNLANQGDARRAFERAAAVDLVSYAVGCMFGRYSLDKPGLILADHGATLQDYLAKVPSPTFTPDADNVIPVVDGDWFEDDIVERFRQFLRAAFGELHFEENLRFVTESLGVKSLRDYFVKSFYKDHVQRYKKRPIYWLFSSPKGSFNALVYMHRYTPSTASTVLNEYLREYQAKIKASLEHAERSNNAKDADRLRKVLLELDEYEHDVLYPLASQNVAIDLDEGVKTNYPKLGSALKKIAGLEAIE</sequence>
<dbReference type="InterPro" id="IPR002052">
    <property type="entry name" value="DNA_methylase_N6_adenine_CS"/>
</dbReference>
<dbReference type="EMBL" id="JACBZM010000002">
    <property type="protein sequence ID" value="NYI47930.1"/>
    <property type="molecule type" value="Genomic_DNA"/>
</dbReference>
<proteinExistence type="predicted"/>
<comment type="catalytic activity">
    <reaction evidence="5">
        <text>a 2'-deoxyadenosine in DNA + S-adenosyl-L-methionine = an N(6)-methyl-2'-deoxyadenosine in DNA + S-adenosyl-L-homocysteine + H(+)</text>
        <dbReference type="Rhea" id="RHEA:15197"/>
        <dbReference type="Rhea" id="RHEA-COMP:12418"/>
        <dbReference type="Rhea" id="RHEA-COMP:12419"/>
        <dbReference type="ChEBI" id="CHEBI:15378"/>
        <dbReference type="ChEBI" id="CHEBI:57856"/>
        <dbReference type="ChEBI" id="CHEBI:59789"/>
        <dbReference type="ChEBI" id="CHEBI:90615"/>
        <dbReference type="ChEBI" id="CHEBI:90616"/>
        <dbReference type="EC" id="2.1.1.72"/>
    </reaction>
</comment>
<dbReference type="PANTHER" id="PTHR33841">
    <property type="entry name" value="DNA METHYLTRANSFERASE YEEA-RELATED"/>
    <property type="match status" value="1"/>
</dbReference>
<dbReference type="InterPro" id="IPR029063">
    <property type="entry name" value="SAM-dependent_MTases_sf"/>
</dbReference>
<protein>
    <recommendedName>
        <fullName evidence="1">site-specific DNA-methyltransferase (adenine-specific)</fullName>
        <ecNumber evidence="1">2.1.1.72</ecNumber>
    </recommendedName>
</protein>
<dbReference type="GO" id="GO:0009007">
    <property type="term" value="F:site-specific DNA-methyltransferase (adenine-specific) activity"/>
    <property type="evidence" value="ECO:0007669"/>
    <property type="project" value="UniProtKB-EC"/>
</dbReference>
<name>A0A7Y9ZN46_9ACTN</name>
<dbReference type="AlphaFoldDB" id="A0A7Y9ZN46"/>
<dbReference type="InterPro" id="IPR050953">
    <property type="entry name" value="N4_N6_ade-DNA_methylase"/>
</dbReference>
<evidence type="ECO:0000256" key="3">
    <source>
        <dbReference type="ARBA" id="ARBA00022679"/>
    </source>
</evidence>
<gene>
    <name evidence="7" type="ORF">BJ993_005076</name>
</gene>
<dbReference type="SUPFAM" id="SSF53335">
    <property type="entry name" value="S-adenosyl-L-methionine-dependent methyltransferases"/>
    <property type="match status" value="1"/>
</dbReference>
<comment type="caution">
    <text evidence="7">The sequence shown here is derived from an EMBL/GenBank/DDBJ whole genome shotgun (WGS) entry which is preliminary data.</text>
</comment>
<feature type="domain" description="Type II methyltransferase M.TaqI-like" evidence="6">
    <location>
        <begin position="335"/>
        <end position="552"/>
    </location>
</feature>
<keyword evidence="3" id="KW-0808">Transferase</keyword>
<evidence type="ECO:0000256" key="5">
    <source>
        <dbReference type="ARBA" id="ARBA00047942"/>
    </source>
</evidence>
<dbReference type="GO" id="GO:0032259">
    <property type="term" value="P:methylation"/>
    <property type="evidence" value="ECO:0007669"/>
    <property type="project" value="UniProtKB-KW"/>
</dbReference>
<keyword evidence="2" id="KW-0489">Methyltransferase</keyword>
<dbReference type="PRINTS" id="PR00507">
    <property type="entry name" value="N12N6MTFRASE"/>
</dbReference>
<dbReference type="Proteomes" id="UP000562045">
    <property type="component" value="Unassembled WGS sequence"/>
</dbReference>
<evidence type="ECO:0000313" key="7">
    <source>
        <dbReference type="EMBL" id="NYI47930.1"/>
    </source>
</evidence>
<evidence type="ECO:0000256" key="4">
    <source>
        <dbReference type="ARBA" id="ARBA00022691"/>
    </source>
</evidence>